<dbReference type="Proteomes" id="UP000182715">
    <property type="component" value="Unassembled WGS sequence"/>
</dbReference>
<sequence>MAEFATIARPYAKALFGLAQEKNQIESWLGGLEKLAAVVQEGKVASLIDRPETNASEKADILIDLVGLKDKELKNFVIVLAGQKRLSILPEVYAQYQDLTLSFNHIKSAIIYSAYPLTDKQVGELAQMLNKRFDSELKISVEIEPELIGGIKVEVGDQVLDLSVQGKLSALYTTMTN</sequence>
<evidence type="ECO:0000256" key="6">
    <source>
        <dbReference type="ARBA" id="ARBA00023196"/>
    </source>
</evidence>
<evidence type="ECO:0000313" key="10">
    <source>
        <dbReference type="Proteomes" id="UP000182715"/>
    </source>
</evidence>
<keyword evidence="2 8" id="KW-0813">Transport</keyword>
<dbReference type="Pfam" id="PF00213">
    <property type="entry name" value="OSCP"/>
    <property type="match status" value="1"/>
</dbReference>
<dbReference type="EMBL" id="CVTF01000115">
    <property type="protein sequence ID" value="CRZ00063.1"/>
    <property type="molecule type" value="Genomic_DNA"/>
</dbReference>
<dbReference type="NCBIfam" id="NF004402">
    <property type="entry name" value="PRK05758.2-2"/>
    <property type="match status" value="1"/>
</dbReference>
<dbReference type="AlphaFoldDB" id="A0A0H5QWS7"/>
<evidence type="ECO:0000256" key="4">
    <source>
        <dbReference type="ARBA" id="ARBA00023065"/>
    </source>
</evidence>
<keyword evidence="3 8" id="KW-0375">Hydrogen ion transport</keyword>
<comment type="function">
    <text evidence="8">F(1)F(0) ATP synthase produces ATP from ADP in the presence of a proton or sodium gradient. F-type ATPases consist of two structural domains, F(1) containing the extramembraneous catalytic core and F(0) containing the membrane proton channel, linked together by a central stalk and a peripheral stalk. During catalysis, ATP synthesis in the catalytic domain of F(1) is coupled via a rotary mechanism of the central stalk subunits to proton translocation.</text>
</comment>
<comment type="similarity">
    <text evidence="8">Belongs to the ATPase delta chain family.</text>
</comment>
<dbReference type="SUPFAM" id="SSF47928">
    <property type="entry name" value="N-terminal domain of the delta subunit of the F1F0-ATP synthase"/>
    <property type="match status" value="1"/>
</dbReference>
<name>A0A0H5QWS7_NEIMI</name>
<evidence type="ECO:0000256" key="5">
    <source>
        <dbReference type="ARBA" id="ARBA00023136"/>
    </source>
</evidence>
<keyword evidence="5 8" id="KW-0472">Membrane</keyword>
<dbReference type="PRINTS" id="PR00125">
    <property type="entry name" value="ATPASEDELTA"/>
</dbReference>
<proteinExistence type="inferred from homology"/>
<keyword evidence="9" id="KW-0378">Hydrolase</keyword>
<keyword evidence="7 8" id="KW-0066">ATP synthesis</keyword>
<accession>A0A0H5QWS7</accession>
<evidence type="ECO:0000256" key="8">
    <source>
        <dbReference type="HAMAP-Rule" id="MF_01416"/>
    </source>
</evidence>
<keyword evidence="8" id="KW-1003">Cell membrane</keyword>
<evidence type="ECO:0000313" key="9">
    <source>
        <dbReference type="EMBL" id="CRZ00063.1"/>
    </source>
</evidence>
<dbReference type="GO" id="GO:0005886">
    <property type="term" value="C:plasma membrane"/>
    <property type="evidence" value="ECO:0007669"/>
    <property type="project" value="UniProtKB-SubCell"/>
</dbReference>
<keyword evidence="4 8" id="KW-0406">Ion transport</keyword>
<comment type="function">
    <text evidence="8">This protein is part of the stalk that links CF(0) to CF(1). It either transmits conformational changes from CF(0) to CF(1) or is implicated in proton conduction.</text>
</comment>
<reference evidence="9 10" key="1">
    <citation type="submission" date="2014-11" db="EMBL/GenBank/DDBJ databases">
        <authorList>
            <person name="Diene M.Seydina."/>
        </authorList>
    </citation>
    <scope>NUCLEOTIDE SEQUENCE [LARGE SCALE GENOMIC DNA]</scope>
    <source>
        <strain evidence="9 10">Neisseria meningitidis CHUV</strain>
    </source>
</reference>
<evidence type="ECO:0000256" key="1">
    <source>
        <dbReference type="ARBA" id="ARBA00004370"/>
    </source>
</evidence>
<dbReference type="PANTHER" id="PTHR11910">
    <property type="entry name" value="ATP SYNTHASE DELTA CHAIN"/>
    <property type="match status" value="1"/>
</dbReference>
<dbReference type="InterPro" id="IPR026015">
    <property type="entry name" value="ATP_synth_OSCP/delta_N_sf"/>
</dbReference>
<dbReference type="GO" id="GO:0045259">
    <property type="term" value="C:proton-transporting ATP synthase complex"/>
    <property type="evidence" value="ECO:0007669"/>
    <property type="project" value="UniProtKB-KW"/>
</dbReference>
<dbReference type="Gene3D" id="1.10.520.20">
    <property type="entry name" value="N-terminal domain of the delta subunit of the F1F0-ATP synthase"/>
    <property type="match status" value="1"/>
</dbReference>
<dbReference type="HAMAP" id="MF_01416">
    <property type="entry name" value="ATP_synth_delta_bact"/>
    <property type="match status" value="1"/>
</dbReference>
<organism evidence="9 10">
    <name type="scientific">Neisseria meningitidis serogroup B</name>
    <dbReference type="NCBI Taxonomy" id="491"/>
    <lineage>
        <taxon>Bacteria</taxon>
        <taxon>Pseudomonadati</taxon>
        <taxon>Pseudomonadota</taxon>
        <taxon>Betaproteobacteria</taxon>
        <taxon>Neisseriales</taxon>
        <taxon>Neisseriaceae</taxon>
        <taxon>Neisseria</taxon>
    </lineage>
</organism>
<dbReference type="InterPro" id="IPR000711">
    <property type="entry name" value="ATPase_OSCP/dsu"/>
</dbReference>
<evidence type="ECO:0000256" key="7">
    <source>
        <dbReference type="ARBA" id="ARBA00023310"/>
    </source>
</evidence>
<dbReference type="GO" id="GO:0046933">
    <property type="term" value="F:proton-transporting ATP synthase activity, rotational mechanism"/>
    <property type="evidence" value="ECO:0007669"/>
    <property type="project" value="UniProtKB-UniRule"/>
</dbReference>
<comment type="subcellular location">
    <subcellularLocation>
        <location evidence="8">Cell membrane</location>
        <topology evidence="8">Peripheral membrane protein</topology>
    </subcellularLocation>
    <subcellularLocation>
        <location evidence="1">Membrane</location>
    </subcellularLocation>
</comment>
<gene>
    <name evidence="8" type="primary">atpH</name>
</gene>
<dbReference type="InterPro" id="IPR020781">
    <property type="entry name" value="ATPase_OSCP/d_CS"/>
</dbReference>
<dbReference type="GO" id="GO:0016787">
    <property type="term" value="F:hydrolase activity"/>
    <property type="evidence" value="ECO:0007669"/>
    <property type="project" value="UniProtKB-KW"/>
</dbReference>
<protein>
    <recommendedName>
        <fullName evidence="8">ATP synthase subunit delta</fullName>
    </recommendedName>
    <alternativeName>
        <fullName evidence="8">ATP synthase F(1) sector subunit delta</fullName>
    </alternativeName>
    <alternativeName>
        <fullName evidence="8">F-type ATPase subunit delta</fullName>
        <shortName evidence="8">F-ATPase subunit delta</shortName>
    </alternativeName>
</protein>
<evidence type="ECO:0000256" key="3">
    <source>
        <dbReference type="ARBA" id="ARBA00022781"/>
    </source>
</evidence>
<keyword evidence="6 8" id="KW-0139">CF(1)</keyword>
<evidence type="ECO:0000256" key="2">
    <source>
        <dbReference type="ARBA" id="ARBA00022448"/>
    </source>
</evidence>
<dbReference type="PROSITE" id="PS00389">
    <property type="entry name" value="ATPASE_DELTA"/>
    <property type="match status" value="1"/>
</dbReference>
<dbReference type="NCBIfam" id="TIGR01145">
    <property type="entry name" value="ATP_synt_delta"/>
    <property type="match status" value="1"/>
</dbReference>